<comment type="caution">
    <text evidence="3">The sequence shown here is derived from an EMBL/GenBank/DDBJ whole genome shotgun (WGS) entry which is preliminary data.</text>
</comment>
<dbReference type="Pfam" id="PF20434">
    <property type="entry name" value="BD-FAE"/>
    <property type="match status" value="1"/>
</dbReference>
<dbReference type="PROSITE" id="PS51257">
    <property type="entry name" value="PROKAR_LIPOPROTEIN"/>
    <property type="match status" value="1"/>
</dbReference>
<dbReference type="PANTHER" id="PTHR48081">
    <property type="entry name" value="AB HYDROLASE SUPERFAMILY PROTEIN C4A8.06C"/>
    <property type="match status" value="1"/>
</dbReference>
<dbReference type="RefSeq" id="WP_109743151.1">
    <property type="nucleotide sequence ID" value="NZ_QGGO01000011.1"/>
</dbReference>
<feature type="domain" description="BD-FAE-like" evidence="2">
    <location>
        <begin position="56"/>
        <end position="247"/>
    </location>
</feature>
<gene>
    <name evidence="3" type="ORF">LV89_02425</name>
</gene>
<sequence length="286" mass="31995">MKYLSLLIFCFVFISCTTEIELLVPETPSGIVNNVPLVYEEKLDIAYGKSLAQTYDLYLPNTRNERNPVIILLHPGAWRIGDKMFVSSIVKSLMNKRVNCAIVNMNYRLTSTTGITYIQQLEDINNLLLKIKGESKTLKISTNFFVVGLSAGGHLAMLYANSPIGNKLAKGVAGIVPPINLTSKTLREGNIGTDITKLIGKTYTESPSEYIKASPIFQYNLASPPTIVFFGGKDETVPVEQANLCKQVLLSSRAKSEFNFYAEQPHEWNNWDEPIDKIIKFAEKYL</sequence>
<dbReference type="Proteomes" id="UP000245489">
    <property type="component" value="Unassembled WGS sequence"/>
</dbReference>
<evidence type="ECO:0000313" key="3">
    <source>
        <dbReference type="EMBL" id="PWK26576.1"/>
    </source>
</evidence>
<evidence type="ECO:0000256" key="1">
    <source>
        <dbReference type="ARBA" id="ARBA00022801"/>
    </source>
</evidence>
<accession>A0A316E935</accession>
<dbReference type="InterPro" id="IPR049492">
    <property type="entry name" value="BD-FAE-like_dom"/>
</dbReference>
<dbReference type="InterPro" id="IPR029058">
    <property type="entry name" value="AB_hydrolase_fold"/>
</dbReference>
<name>A0A316E935_9BACT</name>
<keyword evidence="1" id="KW-0378">Hydrolase</keyword>
<protein>
    <submittedName>
        <fullName evidence="3">Acetyl esterase/lipase</fullName>
    </submittedName>
</protein>
<dbReference type="AlphaFoldDB" id="A0A316E935"/>
<dbReference type="SUPFAM" id="SSF53474">
    <property type="entry name" value="alpha/beta-Hydrolases"/>
    <property type="match status" value="1"/>
</dbReference>
<organism evidence="3 4">
    <name type="scientific">Arcicella aurantiaca</name>
    <dbReference type="NCBI Taxonomy" id="591202"/>
    <lineage>
        <taxon>Bacteria</taxon>
        <taxon>Pseudomonadati</taxon>
        <taxon>Bacteroidota</taxon>
        <taxon>Cytophagia</taxon>
        <taxon>Cytophagales</taxon>
        <taxon>Flectobacillaceae</taxon>
        <taxon>Arcicella</taxon>
    </lineage>
</organism>
<dbReference type="InterPro" id="IPR050300">
    <property type="entry name" value="GDXG_lipolytic_enzyme"/>
</dbReference>
<dbReference type="GO" id="GO:0016787">
    <property type="term" value="F:hydrolase activity"/>
    <property type="evidence" value="ECO:0007669"/>
    <property type="project" value="UniProtKB-KW"/>
</dbReference>
<evidence type="ECO:0000259" key="2">
    <source>
        <dbReference type="Pfam" id="PF20434"/>
    </source>
</evidence>
<evidence type="ECO:0000313" key="4">
    <source>
        <dbReference type="Proteomes" id="UP000245489"/>
    </source>
</evidence>
<dbReference type="OrthoDB" id="9777975at2"/>
<dbReference type="Gene3D" id="3.40.50.1820">
    <property type="entry name" value="alpha/beta hydrolase"/>
    <property type="match status" value="1"/>
</dbReference>
<dbReference type="EMBL" id="QGGO01000011">
    <property type="protein sequence ID" value="PWK26576.1"/>
    <property type="molecule type" value="Genomic_DNA"/>
</dbReference>
<keyword evidence="4" id="KW-1185">Reference proteome</keyword>
<proteinExistence type="predicted"/>
<reference evidence="3 4" key="1">
    <citation type="submission" date="2018-05" db="EMBL/GenBank/DDBJ databases">
        <title>Genomic Encyclopedia of Archaeal and Bacterial Type Strains, Phase II (KMG-II): from individual species to whole genera.</title>
        <authorList>
            <person name="Goeker M."/>
        </authorList>
    </citation>
    <scope>NUCLEOTIDE SEQUENCE [LARGE SCALE GENOMIC DNA]</scope>
    <source>
        <strain evidence="3 4">DSM 22214</strain>
    </source>
</reference>